<gene>
    <name evidence="2" type="ORF">E2C01_079715</name>
</gene>
<keyword evidence="1" id="KW-1133">Transmembrane helix</keyword>
<reference evidence="2 3" key="1">
    <citation type="submission" date="2019-05" db="EMBL/GenBank/DDBJ databases">
        <title>Another draft genome of Portunus trituberculatus and its Hox gene families provides insights of decapod evolution.</title>
        <authorList>
            <person name="Jeong J.-H."/>
            <person name="Song I."/>
            <person name="Kim S."/>
            <person name="Choi T."/>
            <person name="Kim D."/>
            <person name="Ryu S."/>
            <person name="Kim W."/>
        </authorList>
    </citation>
    <scope>NUCLEOTIDE SEQUENCE [LARGE SCALE GENOMIC DNA]</scope>
    <source>
        <tissue evidence="2">Muscle</tissue>
    </source>
</reference>
<keyword evidence="1" id="KW-0472">Membrane</keyword>
<sequence length="83" mass="9189">MTKPEDGFLGTWLVPVAVRIVFPSGLLAFLPFLFKVTADSHTLEWEGRIHHGSAVNSPVCSLSLSLSRALEWWEIREGSASHV</sequence>
<dbReference type="Proteomes" id="UP000324222">
    <property type="component" value="Unassembled WGS sequence"/>
</dbReference>
<evidence type="ECO:0000256" key="1">
    <source>
        <dbReference type="SAM" id="Phobius"/>
    </source>
</evidence>
<proteinExistence type="predicted"/>
<comment type="caution">
    <text evidence="2">The sequence shown here is derived from an EMBL/GenBank/DDBJ whole genome shotgun (WGS) entry which is preliminary data.</text>
</comment>
<evidence type="ECO:0000313" key="3">
    <source>
        <dbReference type="Proteomes" id="UP000324222"/>
    </source>
</evidence>
<protein>
    <submittedName>
        <fullName evidence="2">Uncharacterized protein</fullName>
    </submittedName>
</protein>
<accession>A0A5B7IK98</accession>
<keyword evidence="3" id="KW-1185">Reference proteome</keyword>
<dbReference type="AlphaFoldDB" id="A0A5B7IK98"/>
<name>A0A5B7IK98_PORTR</name>
<evidence type="ECO:0000313" key="2">
    <source>
        <dbReference type="EMBL" id="MPC84960.1"/>
    </source>
</evidence>
<dbReference type="EMBL" id="VSRR010066933">
    <property type="protein sequence ID" value="MPC84960.1"/>
    <property type="molecule type" value="Genomic_DNA"/>
</dbReference>
<feature type="transmembrane region" description="Helical" evidence="1">
    <location>
        <begin position="12"/>
        <end position="34"/>
    </location>
</feature>
<keyword evidence="1" id="KW-0812">Transmembrane</keyword>
<organism evidence="2 3">
    <name type="scientific">Portunus trituberculatus</name>
    <name type="common">Swimming crab</name>
    <name type="synonym">Neptunus trituberculatus</name>
    <dbReference type="NCBI Taxonomy" id="210409"/>
    <lineage>
        <taxon>Eukaryota</taxon>
        <taxon>Metazoa</taxon>
        <taxon>Ecdysozoa</taxon>
        <taxon>Arthropoda</taxon>
        <taxon>Crustacea</taxon>
        <taxon>Multicrustacea</taxon>
        <taxon>Malacostraca</taxon>
        <taxon>Eumalacostraca</taxon>
        <taxon>Eucarida</taxon>
        <taxon>Decapoda</taxon>
        <taxon>Pleocyemata</taxon>
        <taxon>Brachyura</taxon>
        <taxon>Eubrachyura</taxon>
        <taxon>Portunoidea</taxon>
        <taxon>Portunidae</taxon>
        <taxon>Portuninae</taxon>
        <taxon>Portunus</taxon>
    </lineage>
</organism>